<keyword evidence="6 8" id="KW-0408">Iron</keyword>
<evidence type="ECO:0000256" key="7">
    <source>
        <dbReference type="ARBA" id="ARBA00023014"/>
    </source>
</evidence>
<dbReference type="PANTHER" id="PTHR43837">
    <property type="entry name" value="RIBOSOMAL PROTEIN S12 METHYLTHIOTRANSFERASE RIMO"/>
    <property type="match status" value="1"/>
</dbReference>
<reference evidence="11 12" key="1">
    <citation type="submission" date="2019-02" db="EMBL/GenBank/DDBJ databases">
        <title>Isolation and identification of novel species under the genus Muribaculum.</title>
        <authorList>
            <person name="Miyake S."/>
            <person name="Ding Y."/>
            <person name="Low A."/>
            <person name="Soh M."/>
            <person name="Seedorf H."/>
        </authorList>
    </citation>
    <scope>NUCLEOTIDE SEQUENCE [LARGE SCALE GENOMIC DNA]</scope>
    <source>
        <strain evidence="11 12">TLL-A4</strain>
    </source>
</reference>
<feature type="binding site" evidence="8">
    <location>
        <position position="13"/>
    </location>
    <ligand>
        <name>[4Fe-4S] cluster</name>
        <dbReference type="ChEBI" id="CHEBI:49883"/>
        <label>1</label>
    </ligand>
</feature>
<dbReference type="InterPro" id="IPR002792">
    <property type="entry name" value="TRAM_dom"/>
</dbReference>
<feature type="binding site" evidence="8">
    <location>
        <position position="153"/>
    </location>
    <ligand>
        <name>[4Fe-4S] cluster</name>
        <dbReference type="ChEBI" id="CHEBI:49883"/>
        <label>2</label>
        <note>4Fe-4S-S-AdoMet</note>
    </ligand>
</feature>
<dbReference type="InterPro" id="IPR012340">
    <property type="entry name" value="NA-bd_OB-fold"/>
</dbReference>
<dbReference type="KEGG" id="mgod:E7746_04630"/>
<dbReference type="PROSITE" id="PS51449">
    <property type="entry name" value="MTTASE_N"/>
    <property type="match status" value="1"/>
</dbReference>
<dbReference type="SFLD" id="SFLDG01061">
    <property type="entry name" value="methylthiotransferase"/>
    <property type="match status" value="1"/>
</dbReference>
<dbReference type="FunFam" id="3.80.30.20:FF:000001">
    <property type="entry name" value="tRNA-2-methylthio-N(6)-dimethylallyladenosine synthase 2"/>
    <property type="match status" value="1"/>
</dbReference>
<evidence type="ECO:0000313" key="11">
    <source>
        <dbReference type="EMBL" id="QCD35223.1"/>
    </source>
</evidence>
<evidence type="ECO:0000256" key="4">
    <source>
        <dbReference type="ARBA" id="ARBA00022691"/>
    </source>
</evidence>
<feature type="binding site" evidence="8">
    <location>
        <position position="150"/>
    </location>
    <ligand>
        <name>[4Fe-4S] cluster</name>
        <dbReference type="ChEBI" id="CHEBI:49883"/>
        <label>2</label>
        <note>4Fe-4S-S-AdoMet</note>
    </ligand>
</feature>
<evidence type="ECO:0000259" key="9">
    <source>
        <dbReference type="PROSITE" id="PS51449"/>
    </source>
</evidence>
<dbReference type="CDD" id="cd01335">
    <property type="entry name" value="Radical_SAM"/>
    <property type="match status" value="1"/>
</dbReference>
<proteinExistence type="inferred from homology"/>
<dbReference type="OrthoDB" id="9805215at2"/>
<dbReference type="SFLD" id="SFLDS00029">
    <property type="entry name" value="Radical_SAM"/>
    <property type="match status" value="1"/>
</dbReference>
<dbReference type="SFLD" id="SFLDF00274">
    <property type="entry name" value="ribosomal_protein_S12_methylth"/>
    <property type="match status" value="1"/>
</dbReference>
<dbReference type="PANTHER" id="PTHR43837:SF1">
    <property type="entry name" value="RIBOSOMAL PROTEIN US12 METHYLTHIOTRANSFERASE RIMO"/>
    <property type="match status" value="1"/>
</dbReference>
<dbReference type="InterPro" id="IPR023404">
    <property type="entry name" value="rSAM_horseshoe"/>
</dbReference>
<feature type="binding site" evidence="8">
    <location>
        <position position="146"/>
    </location>
    <ligand>
        <name>[4Fe-4S] cluster</name>
        <dbReference type="ChEBI" id="CHEBI:49883"/>
        <label>2</label>
        <note>4Fe-4S-S-AdoMet</note>
    </ligand>
</feature>
<evidence type="ECO:0000256" key="3">
    <source>
        <dbReference type="ARBA" id="ARBA00022679"/>
    </source>
</evidence>
<keyword evidence="11" id="KW-0687">Ribonucleoprotein</keyword>
<feature type="binding site" evidence="8">
    <location>
        <position position="85"/>
    </location>
    <ligand>
        <name>[4Fe-4S] cluster</name>
        <dbReference type="ChEBI" id="CHEBI:49883"/>
        <label>1</label>
    </ligand>
</feature>
<dbReference type="Pfam" id="PF00919">
    <property type="entry name" value="UPF0004"/>
    <property type="match status" value="1"/>
</dbReference>
<dbReference type="GO" id="GO:0035599">
    <property type="term" value="F:aspartic acid methylthiotransferase activity"/>
    <property type="evidence" value="ECO:0007669"/>
    <property type="project" value="TreeGrafter"/>
</dbReference>
<dbReference type="InterPro" id="IPR005839">
    <property type="entry name" value="Methylthiotransferase"/>
</dbReference>
<evidence type="ECO:0000256" key="8">
    <source>
        <dbReference type="HAMAP-Rule" id="MF_01865"/>
    </source>
</evidence>
<dbReference type="GO" id="GO:0006400">
    <property type="term" value="P:tRNA modification"/>
    <property type="evidence" value="ECO:0007669"/>
    <property type="project" value="InterPro"/>
</dbReference>
<dbReference type="Pfam" id="PF04055">
    <property type="entry name" value="Radical_SAM"/>
    <property type="match status" value="1"/>
</dbReference>
<dbReference type="GO" id="GO:0005829">
    <property type="term" value="C:cytosol"/>
    <property type="evidence" value="ECO:0007669"/>
    <property type="project" value="TreeGrafter"/>
</dbReference>
<keyword evidence="4 8" id="KW-0949">S-adenosyl-L-methionine</keyword>
<dbReference type="EMBL" id="CP039393">
    <property type="protein sequence ID" value="QCD35223.1"/>
    <property type="molecule type" value="Genomic_DNA"/>
</dbReference>
<dbReference type="InterPro" id="IPR013848">
    <property type="entry name" value="Methylthiotransferase_N"/>
</dbReference>
<dbReference type="SFLD" id="SFLDG01082">
    <property type="entry name" value="B12-binding_domain_containing"/>
    <property type="match status" value="1"/>
</dbReference>
<dbReference type="NCBIfam" id="TIGR00089">
    <property type="entry name" value="MiaB/RimO family radical SAM methylthiotransferase"/>
    <property type="match status" value="1"/>
</dbReference>
<keyword evidence="7 8" id="KW-0411">Iron-sulfur</keyword>
<comment type="function">
    <text evidence="8">Catalyzes the methylthiolation of an aspartic acid residue of ribosomal protein uS12.</text>
</comment>
<dbReference type="PROSITE" id="PS01278">
    <property type="entry name" value="MTTASE_RADICAL"/>
    <property type="match status" value="1"/>
</dbReference>
<dbReference type="HAMAP" id="MF_01865">
    <property type="entry name" value="MTTase_RimO"/>
    <property type="match status" value="1"/>
</dbReference>
<comment type="cofactor">
    <cofactor evidence="8">
        <name>[4Fe-4S] cluster</name>
        <dbReference type="ChEBI" id="CHEBI:49883"/>
    </cofactor>
    <text evidence="8">Binds 2 [4Fe-4S] clusters. One cluster is coordinated with 3 cysteines and an exchangeable S-adenosyl-L-methionine.</text>
</comment>
<comment type="similarity">
    <text evidence="8">Belongs to the methylthiotransferase family. RimO subfamily.</text>
</comment>
<dbReference type="AlphaFoldDB" id="A0A4P7VEY1"/>
<evidence type="ECO:0000259" key="10">
    <source>
        <dbReference type="PROSITE" id="PS51918"/>
    </source>
</evidence>
<dbReference type="GO" id="GO:0051539">
    <property type="term" value="F:4 iron, 4 sulfur cluster binding"/>
    <property type="evidence" value="ECO:0007669"/>
    <property type="project" value="UniProtKB-UniRule"/>
</dbReference>
<keyword evidence="5 8" id="KW-0479">Metal-binding</keyword>
<dbReference type="RefSeq" id="WP_136410004.1">
    <property type="nucleotide sequence ID" value="NZ_CP039393.1"/>
</dbReference>
<evidence type="ECO:0000256" key="5">
    <source>
        <dbReference type="ARBA" id="ARBA00022723"/>
    </source>
</evidence>
<name>A0A4P7VEY1_9BACT</name>
<dbReference type="Gene3D" id="3.80.30.20">
    <property type="entry name" value="tm_1862 like domain"/>
    <property type="match status" value="1"/>
</dbReference>
<dbReference type="Pfam" id="PF18693">
    <property type="entry name" value="TRAM_2"/>
    <property type="match status" value="1"/>
</dbReference>
<dbReference type="Proteomes" id="UP000297031">
    <property type="component" value="Chromosome"/>
</dbReference>
<dbReference type="Gene3D" id="2.40.50.140">
    <property type="entry name" value="Nucleic acid-binding proteins"/>
    <property type="match status" value="1"/>
</dbReference>
<keyword evidence="11" id="KW-0689">Ribosomal protein</keyword>
<dbReference type="EC" id="2.8.4.4" evidence="8"/>
<dbReference type="InterPro" id="IPR020612">
    <property type="entry name" value="Methylthiotransferase_CS"/>
</dbReference>
<feature type="domain" description="Radical SAM core" evidence="10">
    <location>
        <begin position="132"/>
        <end position="363"/>
    </location>
</feature>
<dbReference type="InterPro" id="IPR007197">
    <property type="entry name" value="rSAM"/>
</dbReference>
<gene>
    <name evidence="8 11" type="primary">rimO</name>
    <name evidence="11" type="ORF">E7746_04630</name>
</gene>
<dbReference type="SUPFAM" id="SSF102114">
    <property type="entry name" value="Radical SAM enzymes"/>
    <property type="match status" value="1"/>
</dbReference>
<dbReference type="SMART" id="SM00729">
    <property type="entry name" value="Elp3"/>
    <property type="match status" value="1"/>
</dbReference>
<dbReference type="GO" id="GO:0103039">
    <property type="term" value="F:protein methylthiotransferase activity"/>
    <property type="evidence" value="ECO:0007669"/>
    <property type="project" value="UniProtKB-EC"/>
</dbReference>
<keyword evidence="2 8" id="KW-0963">Cytoplasm</keyword>
<evidence type="ECO:0000256" key="1">
    <source>
        <dbReference type="ARBA" id="ARBA00022485"/>
    </source>
</evidence>
<comment type="catalytic activity">
    <reaction evidence="8">
        <text>L-aspartate(89)-[ribosomal protein uS12]-hydrogen + (sulfur carrier)-SH + AH2 + 2 S-adenosyl-L-methionine = 3-methylsulfanyl-L-aspartate(89)-[ribosomal protein uS12]-hydrogen + (sulfur carrier)-H + 5'-deoxyadenosine + L-methionine + A + S-adenosyl-L-homocysteine + 2 H(+)</text>
        <dbReference type="Rhea" id="RHEA:37087"/>
        <dbReference type="Rhea" id="RHEA-COMP:10460"/>
        <dbReference type="Rhea" id="RHEA-COMP:10461"/>
        <dbReference type="Rhea" id="RHEA-COMP:14737"/>
        <dbReference type="Rhea" id="RHEA-COMP:14739"/>
        <dbReference type="ChEBI" id="CHEBI:13193"/>
        <dbReference type="ChEBI" id="CHEBI:15378"/>
        <dbReference type="ChEBI" id="CHEBI:17319"/>
        <dbReference type="ChEBI" id="CHEBI:17499"/>
        <dbReference type="ChEBI" id="CHEBI:29917"/>
        <dbReference type="ChEBI" id="CHEBI:29961"/>
        <dbReference type="ChEBI" id="CHEBI:57844"/>
        <dbReference type="ChEBI" id="CHEBI:57856"/>
        <dbReference type="ChEBI" id="CHEBI:59789"/>
        <dbReference type="ChEBI" id="CHEBI:64428"/>
        <dbReference type="ChEBI" id="CHEBI:73599"/>
        <dbReference type="EC" id="2.8.4.4"/>
    </reaction>
</comment>
<dbReference type="InterPro" id="IPR058240">
    <property type="entry name" value="rSAM_sf"/>
</dbReference>
<keyword evidence="12" id="KW-1185">Reference proteome</keyword>
<keyword evidence="3 8" id="KW-0808">Transferase</keyword>
<organism evidence="11 12">
    <name type="scientific">Muribaculum gordoncarteri</name>
    <dbReference type="NCBI Taxonomy" id="2530390"/>
    <lineage>
        <taxon>Bacteria</taxon>
        <taxon>Pseudomonadati</taxon>
        <taxon>Bacteroidota</taxon>
        <taxon>Bacteroidia</taxon>
        <taxon>Bacteroidales</taxon>
        <taxon>Muribaculaceae</taxon>
        <taxon>Muribaculum</taxon>
    </lineage>
</organism>
<dbReference type="GO" id="GO:0005840">
    <property type="term" value="C:ribosome"/>
    <property type="evidence" value="ECO:0007669"/>
    <property type="project" value="UniProtKB-KW"/>
</dbReference>
<dbReference type="GO" id="GO:0046872">
    <property type="term" value="F:metal ion binding"/>
    <property type="evidence" value="ECO:0007669"/>
    <property type="project" value="UniProtKB-KW"/>
</dbReference>
<dbReference type="InterPro" id="IPR038135">
    <property type="entry name" value="Methylthiotransferase_N_sf"/>
</dbReference>
<evidence type="ECO:0000256" key="2">
    <source>
        <dbReference type="ARBA" id="ARBA00022490"/>
    </source>
</evidence>
<feature type="domain" description="MTTase N-terminal" evidence="9">
    <location>
        <begin position="4"/>
        <end position="122"/>
    </location>
</feature>
<sequence>MARKKVDVITLGCSKNLVDSERLMSMFDRAGFEARHEPENPGGDIVVVNTCGFIGDAKEESVNTILEQVEAKKEGRIKSLYVMGCLSQRYHNELVAEIPEVDGWYGKFNWPELVNTLTNKFPATSSYDRVITTPSHFAYVKIAEGCNRFCSFCAIPLITGRFKSRPIEEILDEVSALVKRGVHEFNIIAQDLSSYGLDLYNEMRLPQLIDRMASIEGVEWIRLHYAYPAQFPMEILDVMARHDNVCKYLDIALQHISDKVLKNMRRHITGDETKALLDEIRRKVPGIHIRTTLMVGFPGEGEEEFSQLKEFVRQQRFERMGAFAYCEEEDTFGAKNFEDSIPEEVKQSRLNELMAIQEEIALESNQSKIGKRLRVIIDKEEDDYYVGRTQWDSPEVDPEVLVKKTKKLEKGHFYDVDIIDALPYELIAQPSLQ</sequence>
<protein>
    <recommendedName>
        <fullName evidence="8">Ribosomal protein uS12 methylthiotransferase RimO</fullName>
        <shortName evidence="8">uS12 MTTase</shortName>
        <shortName evidence="8">uS12 methylthiotransferase</shortName>
        <ecNumber evidence="8">2.8.4.4</ecNumber>
    </recommendedName>
    <alternativeName>
        <fullName evidence="8">Ribosomal protein uS12 (aspartate-C(3))-methylthiotransferase</fullName>
    </alternativeName>
    <alternativeName>
        <fullName evidence="8">Ribosome maturation factor RimO</fullName>
    </alternativeName>
</protein>
<dbReference type="PROSITE" id="PS51918">
    <property type="entry name" value="RADICAL_SAM"/>
    <property type="match status" value="1"/>
</dbReference>
<accession>A0A4P7VEY1</accession>
<dbReference type="InterPro" id="IPR005840">
    <property type="entry name" value="Ribosomal_uS12_MeSTrfase_RimO"/>
</dbReference>
<keyword evidence="1 8" id="KW-0004">4Fe-4S</keyword>
<evidence type="ECO:0000313" key="12">
    <source>
        <dbReference type="Proteomes" id="UP000297031"/>
    </source>
</evidence>
<comment type="subcellular location">
    <subcellularLocation>
        <location evidence="8">Cytoplasm</location>
    </subcellularLocation>
</comment>
<dbReference type="InterPro" id="IPR006638">
    <property type="entry name" value="Elp3/MiaA/NifB-like_rSAM"/>
</dbReference>
<feature type="binding site" evidence="8">
    <location>
        <position position="51"/>
    </location>
    <ligand>
        <name>[4Fe-4S] cluster</name>
        <dbReference type="ChEBI" id="CHEBI:49883"/>
        <label>1</label>
    </ligand>
</feature>
<evidence type="ECO:0000256" key="6">
    <source>
        <dbReference type="ARBA" id="ARBA00023004"/>
    </source>
</evidence>
<dbReference type="Gene3D" id="3.40.50.12160">
    <property type="entry name" value="Methylthiotransferase, N-terminal domain"/>
    <property type="match status" value="1"/>
</dbReference>
<dbReference type="NCBIfam" id="TIGR01125">
    <property type="entry name" value="30S ribosomal protein S12 methylthiotransferase RimO"/>
    <property type="match status" value="1"/>
</dbReference>